<dbReference type="SUPFAM" id="SSF161098">
    <property type="entry name" value="MetI-like"/>
    <property type="match status" value="1"/>
</dbReference>
<proteinExistence type="inferred from homology"/>
<evidence type="ECO:0000256" key="2">
    <source>
        <dbReference type="ARBA" id="ARBA00022448"/>
    </source>
</evidence>
<feature type="domain" description="ABC transmembrane type-1" evidence="8">
    <location>
        <begin position="86"/>
        <end position="300"/>
    </location>
</feature>
<dbReference type="PANTHER" id="PTHR30193">
    <property type="entry name" value="ABC TRANSPORTER PERMEASE PROTEIN"/>
    <property type="match status" value="1"/>
</dbReference>
<name>A0A6B0YVG2_9CHLR</name>
<dbReference type="EMBL" id="VXRG01000083">
    <property type="protein sequence ID" value="MXY93732.1"/>
    <property type="molecule type" value="Genomic_DNA"/>
</dbReference>
<dbReference type="InterPro" id="IPR051393">
    <property type="entry name" value="ABC_transporter_permease"/>
</dbReference>
<dbReference type="GO" id="GO:0005886">
    <property type="term" value="C:plasma membrane"/>
    <property type="evidence" value="ECO:0007669"/>
    <property type="project" value="UniProtKB-SubCell"/>
</dbReference>
<dbReference type="InterPro" id="IPR035906">
    <property type="entry name" value="MetI-like_sf"/>
</dbReference>
<keyword evidence="3" id="KW-1003">Cell membrane</keyword>
<dbReference type="SUPFAM" id="SSF160964">
    <property type="entry name" value="MalF N-terminal region-like"/>
    <property type="match status" value="1"/>
</dbReference>
<keyword evidence="2 7" id="KW-0813">Transport</keyword>
<evidence type="ECO:0000256" key="5">
    <source>
        <dbReference type="ARBA" id="ARBA00022989"/>
    </source>
</evidence>
<feature type="transmembrane region" description="Helical" evidence="7">
    <location>
        <begin position="217"/>
        <end position="242"/>
    </location>
</feature>
<keyword evidence="6 7" id="KW-0472">Membrane</keyword>
<feature type="transmembrane region" description="Helical" evidence="7">
    <location>
        <begin position="175"/>
        <end position="196"/>
    </location>
</feature>
<dbReference type="Gene3D" id="1.10.3720.10">
    <property type="entry name" value="MetI-like"/>
    <property type="match status" value="1"/>
</dbReference>
<comment type="subcellular location">
    <subcellularLocation>
        <location evidence="1 7">Cell membrane</location>
        <topology evidence="1 7">Multi-pass membrane protein</topology>
    </subcellularLocation>
</comment>
<evidence type="ECO:0000256" key="4">
    <source>
        <dbReference type="ARBA" id="ARBA00022692"/>
    </source>
</evidence>
<evidence type="ECO:0000259" key="8">
    <source>
        <dbReference type="PROSITE" id="PS50928"/>
    </source>
</evidence>
<keyword evidence="5 7" id="KW-1133">Transmembrane helix</keyword>
<evidence type="ECO:0000256" key="3">
    <source>
        <dbReference type="ARBA" id="ARBA00022475"/>
    </source>
</evidence>
<organism evidence="9">
    <name type="scientific">Caldilineaceae bacterium SB0664_bin_27</name>
    <dbReference type="NCBI Taxonomy" id="2605260"/>
    <lineage>
        <taxon>Bacteria</taxon>
        <taxon>Bacillati</taxon>
        <taxon>Chloroflexota</taxon>
        <taxon>Caldilineae</taxon>
        <taxon>Caldilineales</taxon>
        <taxon>Caldilineaceae</taxon>
    </lineage>
</organism>
<dbReference type="AlphaFoldDB" id="A0A6B0YVG2"/>
<evidence type="ECO:0000256" key="6">
    <source>
        <dbReference type="ARBA" id="ARBA00023136"/>
    </source>
</evidence>
<evidence type="ECO:0000256" key="7">
    <source>
        <dbReference type="RuleBase" id="RU363032"/>
    </source>
</evidence>
<gene>
    <name evidence="9" type="ORF">F4Y42_09815</name>
</gene>
<reference evidence="9" key="1">
    <citation type="submission" date="2019-09" db="EMBL/GenBank/DDBJ databases">
        <title>Characterisation of the sponge microbiome using genome-centric metagenomics.</title>
        <authorList>
            <person name="Engelberts J.P."/>
            <person name="Robbins S.J."/>
            <person name="De Goeij J.M."/>
            <person name="Aranda M."/>
            <person name="Bell S.C."/>
            <person name="Webster N.S."/>
        </authorList>
    </citation>
    <scope>NUCLEOTIDE SEQUENCE</scope>
    <source>
        <strain evidence="9">SB0664_bin_27</strain>
    </source>
</reference>
<dbReference type="PANTHER" id="PTHR30193:SF37">
    <property type="entry name" value="INNER MEMBRANE ABC TRANSPORTER PERMEASE PROTEIN YCJO"/>
    <property type="match status" value="1"/>
</dbReference>
<feature type="transmembrane region" description="Helical" evidence="7">
    <location>
        <begin position="90"/>
        <end position="111"/>
    </location>
</feature>
<dbReference type="PROSITE" id="PS50928">
    <property type="entry name" value="ABC_TM1"/>
    <property type="match status" value="1"/>
</dbReference>
<comment type="similarity">
    <text evidence="7">Belongs to the binding-protein-dependent transport system permease family.</text>
</comment>
<comment type="caution">
    <text evidence="9">The sequence shown here is derived from an EMBL/GenBank/DDBJ whole genome shotgun (WGS) entry which is preliminary data.</text>
</comment>
<evidence type="ECO:0000256" key="1">
    <source>
        <dbReference type="ARBA" id="ARBA00004651"/>
    </source>
</evidence>
<feature type="transmembrane region" description="Helical" evidence="7">
    <location>
        <begin position="282"/>
        <end position="303"/>
    </location>
</feature>
<evidence type="ECO:0000313" key="9">
    <source>
        <dbReference type="EMBL" id="MXY93732.1"/>
    </source>
</evidence>
<keyword evidence="4 7" id="KW-0812">Transmembrane</keyword>
<feature type="transmembrane region" description="Helical" evidence="7">
    <location>
        <begin position="123"/>
        <end position="144"/>
    </location>
</feature>
<feature type="transmembrane region" description="Helical" evidence="7">
    <location>
        <begin position="30"/>
        <end position="56"/>
    </location>
</feature>
<sequence>MGVVSTPSTLGPASIPPKSRYFIWEKAAPYVFISPFFILFGVFGAFPILFAVWISFQDWKSVRSSEYIGLKNYARLFTDENFHIALSNTVILGILVVPLMVILSLSFANVLNRPIRGRVIYRTAYFLPVVTSLVVVGILFDFLLGSTYSPLGSVMQIFDIEYKGFLNKPEFIKPAILIMILWRWVGYNMMIMLAGLQSIPYELYEAARIDGANGLQSFLNITVPLMRRVIAFAAILSTIGMFNIFEEAYMLVGTSGGADRAGLLMGLIIYRQAFQSFNFGYASALAYANAVIIIVLSFLQIFATERAASE</sequence>
<protein>
    <submittedName>
        <fullName evidence="9">Sugar ABC transporter permease</fullName>
    </submittedName>
</protein>
<accession>A0A6B0YVG2</accession>
<dbReference type="InterPro" id="IPR000515">
    <property type="entry name" value="MetI-like"/>
</dbReference>
<dbReference type="CDD" id="cd06261">
    <property type="entry name" value="TM_PBP2"/>
    <property type="match status" value="1"/>
</dbReference>
<dbReference type="Pfam" id="PF00528">
    <property type="entry name" value="BPD_transp_1"/>
    <property type="match status" value="1"/>
</dbReference>
<dbReference type="GO" id="GO:0055085">
    <property type="term" value="P:transmembrane transport"/>
    <property type="evidence" value="ECO:0007669"/>
    <property type="project" value="InterPro"/>
</dbReference>